<evidence type="ECO:0000256" key="4">
    <source>
        <dbReference type="ARBA" id="ARBA00023027"/>
    </source>
</evidence>
<dbReference type="PROSITE" id="PS00687">
    <property type="entry name" value="ALDEHYDE_DEHYDR_GLU"/>
    <property type="match status" value="1"/>
</dbReference>
<name>A0ABS3AS34_9BACT</name>
<dbReference type="PIRSF" id="PIRSF000197">
    <property type="entry name" value="Bifunct_PutA"/>
    <property type="match status" value="1"/>
</dbReference>
<evidence type="ECO:0000256" key="3">
    <source>
        <dbReference type="ARBA" id="ARBA00023002"/>
    </source>
</evidence>
<feature type="domain" description="Proline dehydrogenase" evidence="9">
    <location>
        <begin position="152"/>
        <end position="450"/>
    </location>
</feature>
<dbReference type="Proteomes" id="UP000722121">
    <property type="component" value="Unassembled WGS sequence"/>
</dbReference>
<evidence type="ECO:0000256" key="7">
    <source>
        <dbReference type="RuleBase" id="RU003345"/>
    </source>
</evidence>
<sequence length="1202" mass="134938">MQILTDLEEASQLLSSVRGRPLDREERVSLAVELAEKLLDAANKGQTSREHRLYEELFCMAEDPRGRIFVTNLADQCFRSKTPSVTASMLSYLVDKYGIPDFLPPLQRLQLQGFRKLAKALPAIFVPIAQAMLRKSMSMVVVPDEKKALKRHLLQRRSKGVRSNLNHLGEAIHGEKEAQNRLTLYLNTLSRDEVEYISVKISTLYSQINRLDWKETLLVLSERLRLLYRQAMGYTYERPDGRVVQKFVNLDMEEYKDLPLTLQLFKQVLDEEEFLSYSAGIVLQSYLPDCFPLLQELTSWALDRQKRGGAPIKVRIVKGANLVMEQIESSLLSWPQPCYKTKKETDANYKRMVEWACRPDHAEALHVGIASHNLFDIAYAFLLRAENGLEEQVSFEMLEGMANHLARAVQELAGDVLLYCPTATIGEYHNAIAYLIRRLDENMGGENFIRHSFALTTDSPVWEKQSQLFSEACHAVDTISSLPRRTQDRATEKPALHVHTPFDNEPNTDFSLETNRQWAEEIVTTWQPKRTSPLPLLIGGKEVYTKNCFVDGRDPSRPQENPYYLYSLAEWKHADKALDQAKKAEKGWSSLAVESRSAIFADVAKEVRAVRNDLIGALVGDGGKTIPEADGEVSEAIDFIEYYRRNLEELHSFQDLSWRNVGTVFVASPWNFPCAISCGGIASGLLAGNSVIYKPSKETVLVGWILANAFWRGGVPKKVLQFLPSPSATVGNAIVRDPRCDAVILTGATETALNLLKERPGLQLSAETGGKNAIIITGSCDRDLAIHSLVYSAFGHAGQKCSAASLAICLKEVYDDAHFMGQLVDATTSLHVGSAWDLKTKIPPLIRPPDGALLRGLTTLEKGEKWLLEPKVDSDNPHLWHPGIRIGVKEGSFTHQTELFGPHLSVMRAQSLDHAMRLVNATRYGLTTGLQTLDERDHDRWLNGVNAGNYYINREITGAIVRRQPFGGIKASSFGQGAKAGGPNYLMQIMTPSQRCLPQQEGKLSEQVVRLDSLLAMLSEEESEEWTSSVNSYAYWWEQIKEPQDLSLLQGQDNFFLYMPRKHNMVRVQIADRLVDLAKLCAAALTCSAPLIISWDEQTREKLQLLPWLGISPIISFMEEKPEHFVGRVKSGDIKRVRTLSAPSKELLSAASQSGAFLLSRPPLANGRVELVSFLREASLSVNYHRYGDLGNRAWEPRKPII</sequence>
<evidence type="ECO:0000313" key="10">
    <source>
        <dbReference type="EMBL" id="MBN4066969.1"/>
    </source>
</evidence>
<dbReference type="Gene3D" id="3.40.309.10">
    <property type="entry name" value="Aldehyde Dehydrogenase, Chain A, domain 2"/>
    <property type="match status" value="1"/>
</dbReference>
<dbReference type="SUPFAM" id="SSF53720">
    <property type="entry name" value="ALDH-like"/>
    <property type="match status" value="1"/>
</dbReference>
<dbReference type="InterPro" id="IPR016160">
    <property type="entry name" value="Ald_DH_CS_CYS"/>
</dbReference>
<evidence type="ECO:0000256" key="2">
    <source>
        <dbReference type="ARBA" id="ARBA00012884"/>
    </source>
</evidence>
<dbReference type="InterPro" id="IPR029041">
    <property type="entry name" value="FAD-linked_oxidoreductase-like"/>
</dbReference>
<dbReference type="PANTHER" id="PTHR42862">
    <property type="entry name" value="DELTA-1-PYRROLINE-5-CARBOXYLATE DEHYDROGENASE 1, ISOFORM A-RELATED"/>
    <property type="match status" value="1"/>
</dbReference>
<dbReference type="EC" id="1.2.1.88" evidence="2"/>
<feature type="active site" evidence="6">
    <location>
        <position position="767"/>
    </location>
</feature>
<keyword evidence="11" id="KW-1185">Reference proteome</keyword>
<comment type="caution">
    <text evidence="10">The sequence shown here is derived from an EMBL/GenBank/DDBJ whole genome shotgun (WGS) entry which is preliminary data.</text>
</comment>
<dbReference type="InterPro" id="IPR016163">
    <property type="entry name" value="Ald_DH_C"/>
</dbReference>
<dbReference type="Pfam" id="PF00171">
    <property type="entry name" value="Aldedh"/>
    <property type="match status" value="1"/>
</dbReference>
<dbReference type="SUPFAM" id="SSF51730">
    <property type="entry name" value="FAD-linked oxidoreductase"/>
    <property type="match status" value="1"/>
</dbReference>
<dbReference type="InterPro" id="IPR029510">
    <property type="entry name" value="Ald_DH_CS_GLU"/>
</dbReference>
<dbReference type="InterPro" id="IPR050485">
    <property type="entry name" value="Proline_metab_enzyme"/>
</dbReference>
<evidence type="ECO:0000256" key="6">
    <source>
        <dbReference type="PROSITE-ProRule" id="PRU10007"/>
    </source>
</evidence>
<dbReference type="PANTHER" id="PTHR42862:SF1">
    <property type="entry name" value="DELTA-1-PYRROLINE-5-CARBOXYLATE DEHYDROGENASE 2, ISOFORM A-RELATED"/>
    <property type="match status" value="1"/>
</dbReference>
<comment type="pathway">
    <text evidence="1">Amino-acid degradation; L-proline degradation into L-glutamate; L-glutamate from L-proline: step 2/2.</text>
</comment>
<gene>
    <name evidence="10" type="ORF">JYU14_02685</name>
</gene>
<proteinExistence type="inferred from homology"/>
<dbReference type="Gene3D" id="3.40.605.10">
    <property type="entry name" value="Aldehyde Dehydrogenase, Chain A, domain 1"/>
    <property type="match status" value="1"/>
</dbReference>
<dbReference type="InterPro" id="IPR015590">
    <property type="entry name" value="Aldehyde_DH_dom"/>
</dbReference>
<protein>
    <recommendedName>
        <fullName evidence="2">L-glutamate gamma-semialdehyde dehydrogenase</fullName>
        <ecNumber evidence="2">1.2.1.88</ecNumber>
    </recommendedName>
</protein>
<evidence type="ECO:0000259" key="9">
    <source>
        <dbReference type="Pfam" id="PF01619"/>
    </source>
</evidence>
<keyword evidence="3 7" id="KW-0560">Oxidoreductase</keyword>
<comment type="catalytic activity">
    <reaction evidence="5">
        <text>L-glutamate 5-semialdehyde + NAD(+) + H2O = L-glutamate + NADH + 2 H(+)</text>
        <dbReference type="Rhea" id="RHEA:30235"/>
        <dbReference type="ChEBI" id="CHEBI:15377"/>
        <dbReference type="ChEBI" id="CHEBI:15378"/>
        <dbReference type="ChEBI" id="CHEBI:29985"/>
        <dbReference type="ChEBI" id="CHEBI:57540"/>
        <dbReference type="ChEBI" id="CHEBI:57945"/>
        <dbReference type="ChEBI" id="CHEBI:58066"/>
        <dbReference type="EC" id="1.2.1.88"/>
    </reaction>
</comment>
<dbReference type="InterPro" id="IPR016162">
    <property type="entry name" value="Ald_DH_N"/>
</dbReference>
<dbReference type="InterPro" id="IPR025703">
    <property type="entry name" value="Bifunct_PutA"/>
</dbReference>
<accession>A0ABS3AS34</accession>
<dbReference type="EMBL" id="JAFITR010000045">
    <property type="protein sequence ID" value="MBN4066969.1"/>
    <property type="molecule type" value="Genomic_DNA"/>
</dbReference>
<evidence type="ECO:0000313" key="11">
    <source>
        <dbReference type="Proteomes" id="UP000722121"/>
    </source>
</evidence>
<dbReference type="Pfam" id="PF01619">
    <property type="entry name" value="Pro_dh"/>
    <property type="match status" value="1"/>
</dbReference>
<comment type="similarity">
    <text evidence="7">Belongs to the aldehyde dehydrogenase family.</text>
</comment>
<organism evidence="10 11">
    <name type="scientific">Simkania negevensis</name>
    <dbReference type="NCBI Taxonomy" id="83561"/>
    <lineage>
        <taxon>Bacteria</taxon>
        <taxon>Pseudomonadati</taxon>
        <taxon>Chlamydiota</taxon>
        <taxon>Chlamydiia</taxon>
        <taxon>Parachlamydiales</taxon>
        <taxon>Simkaniaceae</taxon>
        <taxon>Simkania</taxon>
    </lineage>
</organism>
<evidence type="ECO:0000256" key="5">
    <source>
        <dbReference type="ARBA" id="ARBA00048142"/>
    </source>
</evidence>
<dbReference type="PROSITE" id="PS00070">
    <property type="entry name" value="ALDEHYDE_DEHYDR_CYS"/>
    <property type="match status" value="1"/>
</dbReference>
<dbReference type="InterPro" id="IPR002872">
    <property type="entry name" value="Proline_DH_dom"/>
</dbReference>
<dbReference type="InterPro" id="IPR016161">
    <property type="entry name" value="Ald_DH/histidinol_DH"/>
</dbReference>
<feature type="domain" description="Aldehyde dehydrogenase" evidence="8">
    <location>
        <begin position="563"/>
        <end position="990"/>
    </location>
</feature>
<evidence type="ECO:0000256" key="1">
    <source>
        <dbReference type="ARBA" id="ARBA00004786"/>
    </source>
</evidence>
<dbReference type="Gene3D" id="3.20.20.220">
    <property type="match status" value="1"/>
</dbReference>
<evidence type="ECO:0000259" key="8">
    <source>
        <dbReference type="Pfam" id="PF00171"/>
    </source>
</evidence>
<keyword evidence="4" id="KW-0520">NAD</keyword>
<reference evidence="10 11" key="1">
    <citation type="submission" date="2021-02" db="EMBL/GenBank/DDBJ databases">
        <title>Activity-based single-cell genomes from oceanic crustal fluid captures similar information to metagenomic and metatranscriptomic surveys with orders of magnitude less sampling.</title>
        <authorList>
            <person name="D'Angelo T.S."/>
            <person name="Orcutt B.N."/>
        </authorList>
    </citation>
    <scope>NUCLEOTIDE SEQUENCE [LARGE SCALE GENOMIC DNA]</scope>
    <source>
        <strain evidence="10">AH-315-G07</strain>
    </source>
</reference>